<dbReference type="EMBL" id="MLGG01000046">
    <property type="protein sequence ID" value="KAK1452357.1"/>
    <property type="molecule type" value="Genomic_DNA"/>
</dbReference>
<protein>
    <submittedName>
        <fullName evidence="1">Uncharacterized protein</fullName>
    </submittedName>
</protein>
<comment type="caution">
    <text evidence="1">The sequence shown here is derived from an EMBL/GenBank/DDBJ whole genome shotgun (WGS) entry which is preliminary data.</text>
</comment>
<reference evidence="1 2" key="1">
    <citation type="submission" date="2016-10" db="EMBL/GenBank/DDBJ databases">
        <title>The genome sequence of Colletotrichum fioriniae PJ7.</title>
        <authorList>
            <person name="Baroncelli R."/>
        </authorList>
    </citation>
    <scope>NUCLEOTIDE SEQUENCE [LARGE SCALE GENOMIC DNA]</scope>
    <source>
        <strain evidence="1">Col 31</strain>
    </source>
</reference>
<organism evidence="1 2">
    <name type="scientific">Colletotrichum melonis</name>
    <dbReference type="NCBI Taxonomy" id="1209925"/>
    <lineage>
        <taxon>Eukaryota</taxon>
        <taxon>Fungi</taxon>
        <taxon>Dikarya</taxon>
        <taxon>Ascomycota</taxon>
        <taxon>Pezizomycotina</taxon>
        <taxon>Sordariomycetes</taxon>
        <taxon>Hypocreomycetidae</taxon>
        <taxon>Glomerellales</taxon>
        <taxon>Glomerellaceae</taxon>
        <taxon>Colletotrichum</taxon>
        <taxon>Colletotrichum acutatum species complex</taxon>
    </lineage>
</organism>
<evidence type="ECO:0000313" key="1">
    <source>
        <dbReference type="EMBL" id="KAK1452357.1"/>
    </source>
</evidence>
<proteinExistence type="predicted"/>
<evidence type="ECO:0000313" key="2">
    <source>
        <dbReference type="Proteomes" id="UP001239795"/>
    </source>
</evidence>
<sequence length="100" mass="11199">MVGCGHFDASPAFLPLRCRRWRARCISSTACYLASWAEPPHAITNLGWWTKTLSRDGCQAMPSLACSASLRTWHSWLPLFHAALQRASTVLHRDSSTRSL</sequence>
<dbReference type="AlphaFoldDB" id="A0AAI9U843"/>
<gene>
    <name evidence="1" type="ORF">CMEL01_06931</name>
</gene>
<accession>A0AAI9U843</accession>
<keyword evidence="2" id="KW-1185">Reference proteome</keyword>
<dbReference type="Proteomes" id="UP001239795">
    <property type="component" value="Unassembled WGS sequence"/>
</dbReference>
<name>A0AAI9U843_9PEZI</name>